<dbReference type="SFLD" id="SFLDG01129">
    <property type="entry name" value="C1.5:_HAD__Beta-PGM__Phosphata"/>
    <property type="match status" value="1"/>
</dbReference>
<dbReference type="InterPro" id="IPR041492">
    <property type="entry name" value="HAD_2"/>
</dbReference>
<dbReference type="SFLD" id="SFLDG01135">
    <property type="entry name" value="C1.5.6:_HAD__Beta-PGM__Phospha"/>
    <property type="match status" value="1"/>
</dbReference>
<dbReference type="AlphaFoldDB" id="A0A926EL05"/>
<dbReference type="SUPFAM" id="SSF56784">
    <property type="entry name" value="HAD-like"/>
    <property type="match status" value="1"/>
</dbReference>
<accession>A0A926EL05</accession>
<dbReference type="NCBIfam" id="TIGR01549">
    <property type="entry name" value="HAD-SF-IA-v1"/>
    <property type="match status" value="1"/>
</dbReference>
<name>A0A926EL05_9FIRM</name>
<dbReference type="InterPro" id="IPR006439">
    <property type="entry name" value="HAD-SF_hydro_IA"/>
</dbReference>
<dbReference type="GO" id="GO:0004713">
    <property type="term" value="F:protein tyrosine kinase activity"/>
    <property type="evidence" value="ECO:0007669"/>
    <property type="project" value="TreeGrafter"/>
</dbReference>
<sequence length="215" mass="24368">MKYILFDLDGTLTDPKEGITKAVQYALKKHGIEVESRDELEKFIGPSLKYSFMEFYNFSEEQALQAVEDYREYFKPIGLYENEVYPGIVALLEELHSRDMKLFIATSKPTVFASQIAAHFNIDKYFTEIVGSQLDGTRVEKDEVIGYILAKYNLTQKDHIIMVGDRKFDILGAKKHGLQAIGVSYGYSEDNELEEAGACCIADTVEQLATYLLGD</sequence>
<protein>
    <submittedName>
        <fullName evidence="1">HAD family hydrolase</fullName>
    </submittedName>
</protein>
<dbReference type="PANTHER" id="PTHR43434:SF20">
    <property type="entry name" value="5'-NUCLEOTIDASE"/>
    <property type="match status" value="1"/>
</dbReference>
<keyword evidence="1" id="KW-0378">Hydrolase</keyword>
<dbReference type="EMBL" id="JACRSY010000018">
    <property type="protein sequence ID" value="MBC8580272.1"/>
    <property type="molecule type" value="Genomic_DNA"/>
</dbReference>
<organism evidence="1 2">
    <name type="scientific">Zhenhengia yiwuensis</name>
    <dbReference type="NCBI Taxonomy" id="2763666"/>
    <lineage>
        <taxon>Bacteria</taxon>
        <taxon>Bacillati</taxon>
        <taxon>Bacillota</taxon>
        <taxon>Clostridia</taxon>
        <taxon>Lachnospirales</taxon>
        <taxon>Lachnospiraceae</taxon>
        <taxon>Zhenhengia</taxon>
    </lineage>
</organism>
<evidence type="ECO:0000313" key="2">
    <source>
        <dbReference type="Proteomes" id="UP000655830"/>
    </source>
</evidence>
<dbReference type="InterPro" id="IPR023198">
    <property type="entry name" value="PGP-like_dom2"/>
</dbReference>
<dbReference type="CDD" id="cd04302">
    <property type="entry name" value="HAD_5NT"/>
    <property type="match status" value="1"/>
</dbReference>
<dbReference type="InterPro" id="IPR023214">
    <property type="entry name" value="HAD_sf"/>
</dbReference>
<dbReference type="FunFam" id="3.40.50.1000:FF:000022">
    <property type="entry name" value="Phosphoglycolate phosphatase"/>
    <property type="match status" value="1"/>
</dbReference>
<dbReference type="Gene3D" id="3.40.50.1000">
    <property type="entry name" value="HAD superfamily/HAD-like"/>
    <property type="match status" value="1"/>
</dbReference>
<dbReference type="RefSeq" id="WP_177668650.1">
    <property type="nucleotide sequence ID" value="NZ_JACRSY010000018.1"/>
</dbReference>
<dbReference type="SFLD" id="SFLDS00003">
    <property type="entry name" value="Haloacid_Dehalogenase"/>
    <property type="match status" value="1"/>
</dbReference>
<dbReference type="InterPro" id="IPR036412">
    <property type="entry name" value="HAD-like_sf"/>
</dbReference>
<dbReference type="InterPro" id="IPR050155">
    <property type="entry name" value="HAD-like_hydrolase_sf"/>
</dbReference>
<evidence type="ECO:0000313" key="1">
    <source>
        <dbReference type="EMBL" id="MBC8580272.1"/>
    </source>
</evidence>
<dbReference type="Gene3D" id="1.10.150.240">
    <property type="entry name" value="Putative phosphatase, domain 2"/>
    <property type="match status" value="1"/>
</dbReference>
<proteinExistence type="predicted"/>
<dbReference type="Proteomes" id="UP000655830">
    <property type="component" value="Unassembled WGS sequence"/>
</dbReference>
<keyword evidence="2" id="KW-1185">Reference proteome</keyword>
<reference evidence="1" key="1">
    <citation type="submission" date="2020-08" db="EMBL/GenBank/DDBJ databases">
        <title>Genome public.</title>
        <authorList>
            <person name="Liu C."/>
            <person name="Sun Q."/>
        </authorList>
    </citation>
    <scope>NUCLEOTIDE SEQUENCE</scope>
    <source>
        <strain evidence="1">NSJ-12</strain>
    </source>
</reference>
<comment type="caution">
    <text evidence="1">The sequence shown here is derived from an EMBL/GenBank/DDBJ whole genome shotgun (WGS) entry which is preliminary data.</text>
</comment>
<dbReference type="GO" id="GO:0005829">
    <property type="term" value="C:cytosol"/>
    <property type="evidence" value="ECO:0007669"/>
    <property type="project" value="TreeGrafter"/>
</dbReference>
<dbReference type="PANTHER" id="PTHR43434">
    <property type="entry name" value="PHOSPHOGLYCOLATE PHOSPHATASE"/>
    <property type="match status" value="1"/>
</dbReference>
<dbReference type="GO" id="GO:0016787">
    <property type="term" value="F:hydrolase activity"/>
    <property type="evidence" value="ECO:0007669"/>
    <property type="project" value="UniProtKB-KW"/>
</dbReference>
<dbReference type="Pfam" id="PF13419">
    <property type="entry name" value="HAD_2"/>
    <property type="match status" value="1"/>
</dbReference>
<gene>
    <name evidence="1" type="ORF">H8718_12120</name>
</gene>